<keyword evidence="1" id="KW-0472">Membrane</keyword>
<name>A0A158E8S5_9BURK</name>
<sequence>MMETVSSNGKFFSQIGWMPCGTYSVFPLTRSIFVFSRARMQAMMCMGDESRAFMNRLCSAFASFHFEIFRFEPGGFAISSHPPVPSHSCEMLSIISTSNPALAAPSITSIYRCGENGAYKS</sequence>
<dbReference type="AlphaFoldDB" id="A0A158E8S5"/>
<evidence type="ECO:0000256" key="1">
    <source>
        <dbReference type="SAM" id="Phobius"/>
    </source>
</evidence>
<evidence type="ECO:0000313" key="3">
    <source>
        <dbReference type="Proteomes" id="UP000054903"/>
    </source>
</evidence>
<gene>
    <name evidence="2" type="ORF">AWB77_06752</name>
</gene>
<keyword evidence="1" id="KW-0812">Transmembrane</keyword>
<dbReference type="Proteomes" id="UP000054903">
    <property type="component" value="Unassembled WGS sequence"/>
</dbReference>
<comment type="caution">
    <text evidence="2">The sequence shown here is derived from an EMBL/GenBank/DDBJ whole genome shotgun (WGS) entry which is preliminary data.</text>
</comment>
<feature type="transmembrane region" description="Helical" evidence="1">
    <location>
        <begin position="15"/>
        <end position="36"/>
    </location>
</feature>
<proteinExistence type="predicted"/>
<evidence type="ECO:0000313" key="2">
    <source>
        <dbReference type="EMBL" id="SAL03258.1"/>
    </source>
</evidence>
<keyword evidence="3" id="KW-1185">Reference proteome</keyword>
<reference evidence="2" key="1">
    <citation type="submission" date="2016-01" db="EMBL/GenBank/DDBJ databases">
        <authorList>
            <person name="Peeters C."/>
        </authorList>
    </citation>
    <scope>NUCLEOTIDE SEQUENCE</scope>
    <source>
        <strain evidence="2">LMG 29320</strain>
    </source>
</reference>
<protein>
    <submittedName>
        <fullName evidence="2">Uncharacterized protein</fullName>
    </submittedName>
</protein>
<organism evidence="2 3">
    <name type="scientific">Caballeronia fortuita</name>
    <dbReference type="NCBI Taxonomy" id="1777138"/>
    <lineage>
        <taxon>Bacteria</taxon>
        <taxon>Pseudomonadati</taxon>
        <taxon>Pseudomonadota</taxon>
        <taxon>Betaproteobacteria</taxon>
        <taxon>Burkholderiales</taxon>
        <taxon>Burkholderiaceae</taxon>
        <taxon>Caballeronia</taxon>
    </lineage>
</organism>
<dbReference type="EMBL" id="FCNX02000029">
    <property type="protein sequence ID" value="SAL03258.1"/>
    <property type="molecule type" value="Genomic_DNA"/>
</dbReference>
<keyword evidence="1" id="KW-1133">Transmembrane helix</keyword>
<accession>A0A158E8S5</accession>